<dbReference type="OrthoDB" id="7721051at2759"/>
<keyword evidence="2 3" id="KW-0479">Metal-binding</keyword>
<organism evidence="5 6">
    <name type="scientific">Necator americanus</name>
    <name type="common">Human hookworm</name>
    <dbReference type="NCBI Taxonomy" id="51031"/>
    <lineage>
        <taxon>Eukaryota</taxon>
        <taxon>Metazoa</taxon>
        <taxon>Ecdysozoa</taxon>
        <taxon>Nematoda</taxon>
        <taxon>Chromadorea</taxon>
        <taxon>Rhabditida</taxon>
        <taxon>Rhabditina</taxon>
        <taxon>Rhabditomorpha</taxon>
        <taxon>Strongyloidea</taxon>
        <taxon>Ancylostomatidae</taxon>
        <taxon>Bunostominae</taxon>
        <taxon>Necator</taxon>
    </lineage>
</organism>
<dbReference type="InterPro" id="IPR006026">
    <property type="entry name" value="Peptidase_Metallo"/>
</dbReference>
<dbReference type="InterPro" id="IPR024079">
    <property type="entry name" value="MetalloPept_cat_dom_sf"/>
</dbReference>
<comment type="cofactor">
    <cofactor evidence="2 3">
        <name>Zn(2+)</name>
        <dbReference type="ChEBI" id="CHEBI:29105"/>
    </cofactor>
    <text evidence="2 3">Binds 1 zinc ion per subunit.</text>
</comment>
<accession>W2T797</accession>
<keyword evidence="2 3" id="KW-0482">Metalloprotease</keyword>
<dbReference type="Gene3D" id="3.40.390.10">
    <property type="entry name" value="Collagenase (Catalytic Domain)"/>
    <property type="match status" value="1"/>
</dbReference>
<dbReference type="CDD" id="cd04280">
    <property type="entry name" value="ZnMc_astacin_like"/>
    <property type="match status" value="1"/>
</dbReference>
<dbReference type="PROSITE" id="PS51864">
    <property type="entry name" value="ASTACIN"/>
    <property type="match status" value="1"/>
</dbReference>
<keyword evidence="1" id="KW-1015">Disulfide bond</keyword>
<feature type="binding site" evidence="2">
    <location>
        <position position="72"/>
    </location>
    <ligand>
        <name>Zn(2+)</name>
        <dbReference type="ChEBI" id="CHEBI:29105"/>
        <note>catalytic</note>
    </ligand>
</feature>
<reference evidence="6" key="1">
    <citation type="journal article" date="2014" name="Nat. Genet.">
        <title>Genome of the human hookworm Necator americanus.</title>
        <authorList>
            <person name="Tang Y.T."/>
            <person name="Gao X."/>
            <person name="Rosa B.A."/>
            <person name="Abubucker S."/>
            <person name="Hallsworth-Pepin K."/>
            <person name="Martin J."/>
            <person name="Tyagi R."/>
            <person name="Heizer E."/>
            <person name="Zhang X."/>
            <person name="Bhonagiri-Palsikar V."/>
            <person name="Minx P."/>
            <person name="Warren W.C."/>
            <person name="Wang Q."/>
            <person name="Zhan B."/>
            <person name="Hotez P.J."/>
            <person name="Sternberg P.W."/>
            <person name="Dougall A."/>
            <person name="Gaze S.T."/>
            <person name="Mulvenna J."/>
            <person name="Sotillo J."/>
            <person name="Ranganathan S."/>
            <person name="Rabelo E.M."/>
            <person name="Wilson R.K."/>
            <person name="Felgner P.L."/>
            <person name="Bethony J."/>
            <person name="Hawdon J.M."/>
            <person name="Gasser R.B."/>
            <person name="Loukas A."/>
            <person name="Mitreva M."/>
        </authorList>
    </citation>
    <scope>NUCLEOTIDE SEQUENCE [LARGE SCALE GENOMIC DNA]</scope>
</reference>
<dbReference type="PANTHER" id="PTHR10127:SF880">
    <property type="entry name" value="ZINC METALLOPROTEINASE NAS-5"/>
    <property type="match status" value="1"/>
</dbReference>
<dbReference type="InterPro" id="IPR034035">
    <property type="entry name" value="Astacin-like_dom"/>
</dbReference>
<sequence>MRIIAVAMRRIEDNTCIRFKPRANERNYIQIENRGGCSAIVGRAEGRGFVSLHNSNKGTCFTNGIVTHELMHVIGLQHEHSRYDRDNFVKVHPENIKEGELINNHSNANFKYYRLGQWSRFEKVNPDEFTTYGVPYDYKSIMHYRKGAFARSGKIAIETLDPRYQVQPEEWQSEDVPSFQVRGTSGKKWECQLT</sequence>
<feature type="binding site" evidence="2">
    <location>
        <position position="68"/>
    </location>
    <ligand>
        <name>Zn(2+)</name>
        <dbReference type="ChEBI" id="CHEBI:29105"/>
        <note>catalytic</note>
    </ligand>
</feature>
<dbReference type="AlphaFoldDB" id="W2T797"/>
<proteinExistence type="predicted"/>
<dbReference type="SMART" id="SM00235">
    <property type="entry name" value="ZnMc"/>
    <property type="match status" value="1"/>
</dbReference>
<dbReference type="EMBL" id="KI660202">
    <property type="protein sequence ID" value="ETN76862.1"/>
    <property type="molecule type" value="Genomic_DNA"/>
</dbReference>
<keyword evidence="2 3" id="KW-0645">Protease</keyword>
<dbReference type="Proteomes" id="UP000053676">
    <property type="component" value="Unassembled WGS sequence"/>
</dbReference>
<dbReference type="GO" id="GO:0004222">
    <property type="term" value="F:metalloendopeptidase activity"/>
    <property type="evidence" value="ECO:0007669"/>
    <property type="project" value="UniProtKB-UniRule"/>
</dbReference>
<keyword evidence="6" id="KW-1185">Reference proteome</keyword>
<dbReference type="GO" id="GO:0006508">
    <property type="term" value="P:proteolysis"/>
    <property type="evidence" value="ECO:0007669"/>
    <property type="project" value="UniProtKB-KW"/>
</dbReference>
<feature type="binding site" evidence="2">
    <location>
        <position position="78"/>
    </location>
    <ligand>
        <name>Zn(2+)</name>
        <dbReference type="ChEBI" id="CHEBI:29105"/>
        <note>catalytic</note>
    </ligand>
</feature>
<feature type="domain" description="Peptidase M12A" evidence="4">
    <location>
        <begin position="1"/>
        <end position="194"/>
    </location>
</feature>
<feature type="active site" evidence="2">
    <location>
        <position position="69"/>
    </location>
</feature>
<evidence type="ECO:0000313" key="5">
    <source>
        <dbReference type="EMBL" id="ETN76862.1"/>
    </source>
</evidence>
<evidence type="ECO:0000259" key="4">
    <source>
        <dbReference type="PROSITE" id="PS51864"/>
    </source>
</evidence>
<evidence type="ECO:0000256" key="1">
    <source>
        <dbReference type="ARBA" id="ARBA00023157"/>
    </source>
</evidence>
<dbReference type="OMA" id="DAFSHNG"/>
<dbReference type="EC" id="3.4.24.-" evidence="3"/>
<dbReference type="InterPro" id="IPR001506">
    <property type="entry name" value="Peptidase_M12A"/>
</dbReference>
<keyword evidence="2 3" id="KW-0862">Zinc</keyword>
<dbReference type="KEGG" id="nai:NECAME_11359"/>
<keyword evidence="2 3" id="KW-0378">Hydrolase</keyword>
<evidence type="ECO:0000256" key="2">
    <source>
        <dbReference type="PROSITE-ProRule" id="PRU01211"/>
    </source>
</evidence>
<dbReference type="PANTHER" id="PTHR10127">
    <property type="entry name" value="DISCOIDIN, CUB, EGF, LAMININ , AND ZINC METALLOPROTEASE DOMAIN CONTAINING"/>
    <property type="match status" value="1"/>
</dbReference>
<comment type="caution">
    <text evidence="2">Lacks conserved residue(s) required for the propagation of feature annotation.</text>
</comment>
<gene>
    <name evidence="5" type="ORF">NECAME_11359</name>
</gene>
<dbReference type="PRINTS" id="PR00480">
    <property type="entry name" value="ASTACIN"/>
</dbReference>
<protein>
    <recommendedName>
        <fullName evidence="3">Metalloendopeptidase</fullName>
        <ecNumber evidence="3">3.4.24.-</ecNumber>
    </recommendedName>
</protein>
<dbReference type="Pfam" id="PF01400">
    <property type="entry name" value="Astacin"/>
    <property type="match status" value="1"/>
</dbReference>
<dbReference type="STRING" id="51031.W2T797"/>
<name>W2T797_NECAM</name>
<evidence type="ECO:0000256" key="3">
    <source>
        <dbReference type="RuleBase" id="RU361183"/>
    </source>
</evidence>
<dbReference type="SUPFAM" id="SSF55486">
    <property type="entry name" value="Metalloproteases ('zincins'), catalytic domain"/>
    <property type="match status" value="1"/>
</dbReference>
<evidence type="ECO:0000313" key="6">
    <source>
        <dbReference type="Proteomes" id="UP000053676"/>
    </source>
</evidence>
<dbReference type="GO" id="GO:0008270">
    <property type="term" value="F:zinc ion binding"/>
    <property type="evidence" value="ECO:0007669"/>
    <property type="project" value="UniProtKB-UniRule"/>
</dbReference>